<comment type="caution">
    <text evidence="8">The sequence shown here is derived from an EMBL/GenBank/DDBJ whole genome shotgun (WGS) entry which is preliminary data.</text>
</comment>
<feature type="transmembrane region" description="Helical" evidence="6">
    <location>
        <begin position="202"/>
        <end position="224"/>
    </location>
</feature>
<evidence type="ECO:0000256" key="1">
    <source>
        <dbReference type="ARBA" id="ARBA00004141"/>
    </source>
</evidence>
<keyword evidence="4 6" id="KW-0472">Membrane</keyword>
<feature type="transmembrane region" description="Helical" evidence="6">
    <location>
        <begin position="120"/>
        <end position="145"/>
    </location>
</feature>
<sequence>MCLFLPFGEPYQQQRYFHSFICFTDRHSSSMMAMPDNTLVIYVVTITTFLLATILIVLRLVARYVTKVETWWDDWFALLAYLCAFGFSGVVIEWTLGAGLGRPLEVISISREDAYYQSRMLLWIGEIVYAFALTFSKLSVLGFYWRLFSTSSIRIPIQMLTGASIVWLAIRTPMAIFHCVPVQAFWDLTVDKKVCNIDDSKFFFGTVLVHLIIDVLILALPVVQVKNLRLRLGQKIAVVGVFMFGILVCVASIGVLIESSKFDPNSPEMPLKSPPSSYGPQWRLTLLSYPHPSLSCDPSSAECSPTLT</sequence>
<comment type="subcellular location">
    <subcellularLocation>
        <location evidence="1">Membrane</location>
        <topology evidence="1">Multi-pass membrane protein</topology>
    </subcellularLocation>
</comment>
<reference evidence="8" key="1">
    <citation type="submission" date="2020-10" db="EMBL/GenBank/DDBJ databases">
        <title>High-Quality Genome Resource of Clonostachys rosea strain S41 by Oxford Nanopore Long-Read Sequencing.</title>
        <authorList>
            <person name="Wang H."/>
        </authorList>
    </citation>
    <scope>NUCLEOTIDE SEQUENCE</scope>
    <source>
        <strain evidence="8">S41</strain>
    </source>
</reference>
<evidence type="ECO:0000256" key="4">
    <source>
        <dbReference type="ARBA" id="ARBA00023136"/>
    </source>
</evidence>
<evidence type="ECO:0000256" key="2">
    <source>
        <dbReference type="ARBA" id="ARBA00022692"/>
    </source>
</evidence>
<proteinExistence type="inferred from homology"/>
<evidence type="ECO:0000256" key="6">
    <source>
        <dbReference type="SAM" id="Phobius"/>
    </source>
</evidence>
<gene>
    <name evidence="8" type="ORF">IM811_015152</name>
</gene>
<dbReference type="GO" id="GO:0016020">
    <property type="term" value="C:membrane"/>
    <property type="evidence" value="ECO:0007669"/>
    <property type="project" value="UniProtKB-SubCell"/>
</dbReference>
<dbReference type="InterPro" id="IPR049326">
    <property type="entry name" value="Rhodopsin_dom_fungi"/>
</dbReference>
<feature type="domain" description="Rhodopsin" evidence="7">
    <location>
        <begin position="58"/>
        <end position="256"/>
    </location>
</feature>
<feature type="transmembrane region" description="Helical" evidence="6">
    <location>
        <begin position="165"/>
        <end position="186"/>
    </location>
</feature>
<keyword evidence="2 6" id="KW-0812">Transmembrane</keyword>
<feature type="transmembrane region" description="Helical" evidence="6">
    <location>
        <begin position="236"/>
        <end position="257"/>
    </location>
</feature>
<dbReference type="EMBL" id="JADCTT010000006">
    <property type="protein sequence ID" value="KAF9750932.1"/>
    <property type="molecule type" value="Genomic_DNA"/>
</dbReference>
<evidence type="ECO:0000313" key="8">
    <source>
        <dbReference type="EMBL" id="KAF9750932.1"/>
    </source>
</evidence>
<dbReference type="Pfam" id="PF20684">
    <property type="entry name" value="Fung_rhodopsin"/>
    <property type="match status" value="1"/>
</dbReference>
<evidence type="ECO:0000259" key="7">
    <source>
        <dbReference type="Pfam" id="PF20684"/>
    </source>
</evidence>
<name>A0A8H7N893_BIOOC</name>
<dbReference type="Proteomes" id="UP000616885">
    <property type="component" value="Unassembled WGS sequence"/>
</dbReference>
<comment type="similarity">
    <text evidence="5">Belongs to the SAT4 family.</text>
</comment>
<evidence type="ECO:0000256" key="5">
    <source>
        <dbReference type="ARBA" id="ARBA00038359"/>
    </source>
</evidence>
<organism evidence="8 9">
    <name type="scientific">Bionectria ochroleuca</name>
    <name type="common">Gliocladium roseum</name>
    <dbReference type="NCBI Taxonomy" id="29856"/>
    <lineage>
        <taxon>Eukaryota</taxon>
        <taxon>Fungi</taxon>
        <taxon>Dikarya</taxon>
        <taxon>Ascomycota</taxon>
        <taxon>Pezizomycotina</taxon>
        <taxon>Sordariomycetes</taxon>
        <taxon>Hypocreomycetidae</taxon>
        <taxon>Hypocreales</taxon>
        <taxon>Bionectriaceae</taxon>
        <taxon>Clonostachys</taxon>
    </lineage>
</organism>
<dbReference type="AlphaFoldDB" id="A0A8H7N893"/>
<dbReference type="PANTHER" id="PTHR33048:SF47">
    <property type="entry name" value="INTEGRAL MEMBRANE PROTEIN-RELATED"/>
    <property type="match status" value="1"/>
</dbReference>
<feature type="transmembrane region" description="Helical" evidence="6">
    <location>
        <begin position="74"/>
        <end position="100"/>
    </location>
</feature>
<evidence type="ECO:0000313" key="9">
    <source>
        <dbReference type="Proteomes" id="UP000616885"/>
    </source>
</evidence>
<dbReference type="InterPro" id="IPR052337">
    <property type="entry name" value="SAT4-like"/>
</dbReference>
<keyword evidence="3 6" id="KW-1133">Transmembrane helix</keyword>
<accession>A0A8H7N893</accession>
<feature type="transmembrane region" description="Helical" evidence="6">
    <location>
        <begin position="39"/>
        <end position="62"/>
    </location>
</feature>
<evidence type="ECO:0000256" key="3">
    <source>
        <dbReference type="ARBA" id="ARBA00022989"/>
    </source>
</evidence>
<protein>
    <recommendedName>
        <fullName evidence="7">Rhodopsin domain-containing protein</fullName>
    </recommendedName>
</protein>
<dbReference type="PANTHER" id="PTHR33048">
    <property type="entry name" value="PTH11-LIKE INTEGRAL MEMBRANE PROTEIN (AFU_ORTHOLOGUE AFUA_5G11245)"/>
    <property type="match status" value="1"/>
</dbReference>